<dbReference type="InterPro" id="IPR045005">
    <property type="entry name" value="BPM1-6"/>
</dbReference>
<evidence type="ECO:0000256" key="1">
    <source>
        <dbReference type="ARBA" id="ARBA00004906"/>
    </source>
</evidence>
<accession>A0AAV8F760</accession>
<organism evidence="5 6">
    <name type="scientific">Rhynchospora pubera</name>
    <dbReference type="NCBI Taxonomy" id="906938"/>
    <lineage>
        <taxon>Eukaryota</taxon>
        <taxon>Viridiplantae</taxon>
        <taxon>Streptophyta</taxon>
        <taxon>Embryophyta</taxon>
        <taxon>Tracheophyta</taxon>
        <taxon>Spermatophyta</taxon>
        <taxon>Magnoliopsida</taxon>
        <taxon>Liliopsida</taxon>
        <taxon>Poales</taxon>
        <taxon>Cyperaceae</taxon>
        <taxon>Cyperoideae</taxon>
        <taxon>Rhynchosporeae</taxon>
        <taxon>Rhynchospora</taxon>
    </lineage>
</organism>
<dbReference type="SUPFAM" id="SSF49599">
    <property type="entry name" value="TRAF domain-like"/>
    <property type="match status" value="1"/>
</dbReference>
<comment type="pathway">
    <text evidence="1">Protein modification; protein ubiquitination.</text>
</comment>
<dbReference type="PANTHER" id="PTHR26379">
    <property type="entry name" value="BTB/POZ AND MATH DOMAIN-CONTAINING PROTEIN 1"/>
    <property type="match status" value="1"/>
</dbReference>
<dbReference type="PANTHER" id="PTHR26379:SF187">
    <property type="entry name" value="OS07G0655300 PROTEIN"/>
    <property type="match status" value="1"/>
</dbReference>
<evidence type="ECO:0000313" key="5">
    <source>
        <dbReference type="EMBL" id="KAJ4788140.1"/>
    </source>
</evidence>
<comment type="caution">
    <text evidence="5">The sequence shown here is derived from an EMBL/GenBank/DDBJ whole genome shotgun (WGS) entry which is preliminary data.</text>
</comment>
<reference evidence="5" key="1">
    <citation type="submission" date="2022-08" db="EMBL/GenBank/DDBJ databases">
        <authorList>
            <person name="Marques A."/>
        </authorList>
    </citation>
    <scope>NUCLEOTIDE SEQUENCE</scope>
    <source>
        <strain evidence="5">RhyPub2mFocal</strain>
        <tissue evidence="5">Leaves</tissue>
    </source>
</reference>
<dbReference type="PROSITE" id="PS50097">
    <property type="entry name" value="BTB"/>
    <property type="match status" value="1"/>
</dbReference>
<dbReference type="SUPFAM" id="SSF54695">
    <property type="entry name" value="POZ domain"/>
    <property type="match status" value="1"/>
</dbReference>
<feature type="domain" description="BTB" evidence="3">
    <location>
        <begin position="99"/>
        <end position="161"/>
    </location>
</feature>
<evidence type="ECO:0000259" key="3">
    <source>
        <dbReference type="PROSITE" id="PS50097"/>
    </source>
</evidence>
<protein>
    <submittedName>
        <fullName evidence="5">BTB/POZ and MATH domain-containing protein 2</fullName>
    </submittedName>
</protein>
<dbReference type="GO" id="GO:0016567">
    <property type="term" value="P:protein ubiquitination"/>
    <property type="evidence" value="ECO:0007669"/>
    <property type="project" value="InterPro"/>
</dbReference>
<dbReference type="EMBL" id="JAMFTS010000002">
    <property type="protein sequence ID" value="KAJ4788140.1"/>
    <property type="molecule type" value="Genomic_DNA"/>
</dbReference>
<keyword evidence="6" id="KW-1185">Reference proteome</keyword>
<dbReference type="Gene3D" id="3.30.710.10">
    <property type="entry name" value="Potassium Channel Kv1.1, Chain A"/>
    <property type="match status" value="1"/>
</dbReference>
<evidence type="ECO:0000256" key="2">
    <source>
        <dbReference type="ARBA" id="ARBA00010846"/>
    </source>
</evidence>
<dbReference type="AlphaFoldDB" id="A0AAV8F760"/>
<dbReference type="InterPro" id="IPR011333">
    <property type="entry name" value="SKP1/BTB/POZ_sf"/>
</dbReference>
<sequence length="262" mass="29222">MVIEFEFSFVDPKGRDYMVTKKSSYGTCSKQGESLGIGNFIKKSDLEASDFVNDDCLTVKLHLTVVKPLFVDATRKQITVPSSDLHQHFGGLLESREGADVEFEIDKEVFSAHRNVLAGSSSFSGSMMESKMDKTTLDGMRADVFKMMLQFIYTDMLPSDVEVSFEMAQHLLVVADRYGLERLKVICGKMLCDSLAVKTAATTLVLAEQHNCTQLKDVCIDFVASHDVLDAVMETDGFKHLMSYSSSLLKEILDKVHSSRKI</sequence>
<evidence type="ECO:0000259" key="4">
    <source>
        <dbReference type="PROSITE" id="PS50144"/>
    </source>
</evidence>
<dbReference type="InterPro" id="IPR008974">
    <property type="entry name" value="TRAF-like"/>
</dbReference>
<dbReference type="Gene3D" id="2.60.210.10">
    <property type="entry name" value="Apoptosis, Tumor Necrosis Factor Receptor Associated Protein 2, Chain A"/>
    <property type="match status" value="1"/>
</dbReference>
<dbReference type="Pfam" id="PF00651">
    <property type="entry name" value="BTB"/>
    <property type="match status" value="1"/>
</dbReference>
<gene>
    <name evidence="5" type="ORF">LUZ62_039386</name>
</gene>
<feature type="domain" description="MATH" evidence="4">
    <location>
        <begin position="1"/>
        <end position="63"/>
    </location>
</feature>
<comment type="similarity">
    <text evidence="2">Belongs to the Tdpoz family.</text>
</comment>
<dbReference type="InterPro" id="IPR056423">
    <property type="entry name" value="BACK_BPM_SPOP"/>
</dbReference>
<dbReference type="Proteomes" id="UP001140206">
    <property type="component" value="Chromosome 2"/>
</dbReference>
<name>A0AAV8F760_9POAL</name>
<dbReference type="InterPro" id="IPR000210">
    <property type="entry name" value="BTB/POZ_dom"/>
</dbReference>
<dbReference type="PROSITE" id="PS50144">
    <property type="entry name" value="MATH"/>
    <property type="match status" value="1"/>
</dbReference>
<dbReference type="Pfam" id="PF24570">
    <property type="entry name" value="BACK_BPM_SPOP"/>
    <property type="match status" value="1"/>
</dbReference>
<proteinExistence type="inferred from homology"/>
<evidence type="ECO:0000313" key="6">
    <source>
        <dbReference type="Proteomes" id="UP001140206"/>
    </source>
</evidence>
<dbReference type="InterPro" id="IPR002083">
    <property type="entry name" value="MATH/TRAF_dom"/>
</dbReference>
<dbReference type="SMART" id="SM00225">
    <property type="entry name" value="BTB"/>
    <property type="match status" value="1"/>
</dbReference>
<dbReference type="Gene3D" id="1.25.40.420">
    <property type="match status" value="1"/>
</dbReference>
<dbReference type="CDD" id="cd00121">
    <property type="entry name" value="MATH"/>
    <property type="match status" value="1"/>
</dbReference>